<protein>
    <submittedName>
        <fullName evidence="2">Uncharacterized protein</fullName>
    </submittedName>
</protein>
<accession>A0A844ZLJ9</accession>
<keyword evidence="1" id="KW-1133">Transmembrane helix</keyword>
<dbReference type="AlphaFoldDB" id="A0A844ZLJ9"/>
<dbReference type="EMBL" id="WTYY01000003">
    <property type="protein sequence ID" value="MXO88444.1"/>
    <property type="molecule type" value="Genomic_DNA"/>
</dbReference>
<proteinExistence type="predicted"/>
<dbReference type="OrthoDB" id="7429145at2"/>
<feature type="transmembrane region" description="Helical" evidence="1">
    <location>
        <begin position="117"/>
        <end position="138"/>
    </location>
</feature>
<organism evidence="2 3">
    <name type="scientific">Alteraurantiacibacter aestuarii</name>
    <dbReference type="NCBI Taxonomy" id="650004"/>
    <lineage>
        <taxon>Bacteria</taxon>
        <taxon>Pseudomonadati</taxon>
        <taxon>Pseudomonadota</taxon>
        <taxon>Alphaproteobacteria</taxon>
        <taxon>Sphingomonadales</taxon>
        <taxon>Erythrobacteraceae</taxon>
        <taxon>Alteraurantiacibacter</taxon>
    </lineage>
</organism>
<keyword evidence="1" id="KW-0812">Transmembrane</keyword>
<evidence type="ECO:0000256" key="1">
    <source>
        <dbReference type="SAM" id="Phobius"/>
    </source>
</evidence>
<feature type="transmembrane region" description="Helical" evidence="1">
    <location>
        <begin position="83"/>
        <end position="102"/>
    </location>
</feature>
<dbReference type="Proteomes" id="UP000435243">
    <property type="component" value="Unassembled WGS sequence"/>
</dbReference>
<dbReference type="RefSeq" id="WP_160590649.1">
    <property type="nucleotide sequence ID" value="NZ_BAAAFP010000001.1"/>
</dbReference>
<name>A0A844ZLJ9_9SPHN</name>
<evidence type="ECO:0000313" key="2">
    <source>
        <dbReference type="EMBL" id="MXO88444.1"/>
    </source>
</evidence>
<feature type="transmembrane region" description="Helical" evidence="1">
    <location>
        <begin position="35"/>
        <end position="54"/>
    </location>
</feature>
<feature type="transmembrane region" description="Helical" evidence="1">
    <location>
        <begin position="150"/>
        <end position="171"/>
    </location>
</feature>
<gene>
    <name evidence="2" type="ORF">GRI32_06790</name>
</gene>
<keyword evidence="1" id="KW-0472">Membrane</keyword>
<keyword evidence="3" id="KW-1185">Reference proteome</keyword>
<sequence>MLGLIAVGLYAAVALAAMGAALAGHFGKRPWKDGAAWIFASIFMLLLAAMRLTNAEDRIRQFLRVMIKANGEYGHRWEYQAPLTAIVVVLAAAGLVAAFYLVKRWQRQGKELSQTVIAQLAMLGFVPLFGLRIVSLHLTDRLLYAGPLRLNWLIDIGLTLTIGGAAILYILHCKRGAHADARRTQGRRRARR</sequence>
<reference evidence="2 3" key="1">
    <citation type="submission" date="2019-12" db="EMBL/GenBank/DDBJ databases">
        <title>Genomic-based taxomic classification of the family Erythrobacteraceae.</title>
        <authorList>
            <person name="Xu L."/>
        </authorList>
    </citation>
    <scope>NUCLEOTIDE SEQUENCE [LARGE SCALE GENOMIC DNA]</scope>
    <source>
        <strain evidence="2 3">JCM 16339</strain>
    </source>
</reference>
<evidence type="ECO:0000313" key="3">
    <source>
        <dbReference type="Proteomes" id="UP000435243"/>
    </source>
</evidence>
<comment type="caution">
    <text evidence="2">The sequence shown here is derived from an EMBL/GenBank/DDBJ whole genome shotgun (WGS) entry which is preliminary data.</text>
</comment>